<dbReference type="GO" id="GO:0046820">
    <property type="term" value="F:4-amino-4-deoxychorismate synthase activity"/>
    <property type="evidence" value="ECO:0007669"/>
    <property type="project" value="UniProtKB-EC"/>
</dbReference>
<dbReference type="InterPro" id="IPR005802">
    <property type="entry name" value="ADC_synth_comp_1"/>
</dbReference>
<gene>
    <name evidence="21" type="ORF">ISN44_As09g012530</name>
</gene>
<evidence type="ECO:0000256" key="13">
    <source>
        <dbReference type="ARBA" id="ARBA00031329"/>
    </source>
</evidence>
<dbReference type="GO" id="GO:0009507">
    <property type="term" value="C:chloroplast"/>
    <property type="evidence" value="ECO:0007669"/>
    <property type="project" value="UniProtKB-SubCell"/>
</dbReference>
<dbReference type="InterPro" id="IPR019999">
    <property type="entry name" value="Anth_synth_I-like"/>
</dbReference>
<evidence type="ECO:0000256" key="14">
    <source>
        <dbReference type="ARBA" id="ARBA00031904"/>
    </source>
</evidence>
<evidence type="ECO:0000313" key="22">
    <source>
        <dbReference type="Proteomes" id="UP000694251"/>
    </source>
</evidence>
<dbReference type="FunFam" id="3.60.120.10:FF:000016">
    <property type="entry name" value="Aminodeoxychorismate synthase, chloroplastic"/>
    <property type="match status" value="1"/>
</dbReference>
<comment type="function">
    <text evidence="15">Bifunctional enzyme that catalyzes the biosynthesis of 4-amino-4-deoxychorismate (ADC) from chorismate and glutamine. In the first step, a glutamine amidotransferase generates ammonia that is channelled between the binding sites of glutamine and chorismate and used along with chorismate in the second step, catalyzed by aminodeoxychorismate synthase, to produce ADC. Required for the synthesis of 4-aminobenzoate (PABA), an important component in tetrahydrofolate biosynthesis. Does not possess ADC lyase activity.</text>
</comment>
<comment type="pathway">
    <text evidence="3">Cofactor biosynthesis; tetrahydrofolate biosynthesis; 4-aminobenzoate from chorismate: step 1/2.</text>
</comment>
<dbReference type="InterPro" id="IPR006805">
    <property type="entry name" value="Anth_synth_I_N"/>
</dbReference>
<evidence type="ECO:0000256" key="4">
    <source>
        <dbReference type="ARBA" id="ARBA00005970"/>
    </source>
</evidence>
<comment type="caution">
    <text evidence="21">The sequence shown here is derived from an EMBL/GenBank/DDBJ whole genome shotgun (WGS) entry which is preliminary data.</text>
</comment>
<keyword evidence="10" id="KW-0809">Transit peptide</keyword>
<dbReference type="Proteomes" id="UP000694251">
    <property type="component" value="Chromosome 9"/>
</dbReference>
<evidence type="ECO:0000256" key="16">
    <source>
        <dbReference type="ARBA" id="ARBA00069219"/>
    </source>
</evidence>
<evidence type="ECO:0000256" key="11">
    <source>
        <dbReference type="ARBA" id="ARBA00022962"/>
    </source>
</evidence>
<name>A0A8T2AGM7_ARASU</name>
<dbReference type="Pfam" id="PF00117">
    <property type="entry name" value="GATase"/>
    <property type="match status" value="2"/>
</dbReference>
<dbReference type="EC" id="2.6.1.85" evidence="5"/>
<protein>
    <recommendedName>
        <fullName evidence="16">Aminodeoxychorismate synthase, chloroplastic</fullName>
        <ecNumber evidence="5">2.6.1.85</ecNumber>
    </recommendedName>
    <alternativeName>
        <fullName evidence="13 17">Para-aminobenzoate synthase</fullName>
    </alternativeName>
    <alternativeName>
        <fullName evidence="14">p-aminobenzoic acid synthase</fullName>
    </alternativeName>
</protein>
<feature type="domain" description="Glutamine amidotransferase" evidence="18">
    <location>
        <begin position="94"/>
        <end position="254"/>
    </location>
</feature>
<keyword evidence="12" id="KW-0511">Multifunctional enzyme</keyword>
<feature type="domain" description="Chorismate-utilising enzyme C-terminal" evidence="19">
    <location>
        <begin position="650"/>
        <end position="907"/>
    </location>
</feature>
<dbReference type="PANTHER" id="PTHR11236">
    <property type="entry name" value="AMINOBENZOATE/ANTHRANILATE SYNTHASE"/>
    <property type="match status" value="1"/>
</dbReference>
<proteinExistence type="inferred from homology"/>
<evidence type="ECO:0000256" key="1">
    <source>
        <dbReference type="ARBA" id="ARBA00001000"/>
    </source>
</evidence>
<accession>A0A8T2AGM7</accession>
<dbReference type="AlphaFoldDB" id="A0A8T2AGM7"/>
<comment type="catalytic activity">
    <reaction evidence="1">
        <text>chorismate + L-glutamine = 4-amino-4-deoxychorismate + L-glutamate</text>
        <dbReference type="Rhea" id="RHEA:11672"/>
        <dbReference type="ChEBI" id="CHEBI:29748"/>
        <dbReference type="ChEBI" id="CHEBI:29985"/>
        <dbReference type="ChEBI" id="CHEBI:58359"/>
        <dbReference type="ChEBI" id="CHEBI:58406"/>
        <dbReference type="EC" id="2.6.1.85"/>
    </reaction>
</comment>
<reference evidence="21 22" key="1">
    <citation type="submission" date="2020-12" db="EMBL/GenBank/DDBJ databases">
        <title>Concerted genomic and epigenomic changes stabilize Arabidopsis allopolyploids.</title>
        <authorList>
            <person name="Chen Z."/>
        </authorList>
    </citation>
    <scope>NUCLEOTIDE SEQUENCE [LARGE SCALE GENOMIC DNA]</scope>
    <source>
        <strain evidence="21">As9502</strain>
        <tissue evidence="21">Leaf</tissue>
    </source>
</reference>
<evidence type="ECO:0000256" key="9">
    <source>
        <dbReference type="ARBA" id="ARBA00022909"/>
    </source>
</evidence>
<evidence type="ECO:0000256" key="3">
    <source>
        <dbReference type="ARBA" id="ARBA00005009"/>
    </source>
</evidence>
<evidence type="ECO:0000259" key="19">
    <source>
        <dbReference type="Pfam" id="PF00425"/>
    </source>
</evidence>
<evidence type="ECO:0000256" key="10">
    <source>
        <dbReference type="ARBA" id="ARBA00022946"/>
    </source>
</evidence>
<evidence type="ECO:0000256" key="15">
    <source>
        <dbReference type="ARBA" id="ARBA00060092"/>
    </source>
</evidence>
<dbReference type="Pfam" id="PF00425">
    <property type="entry name" value="Chorismate_bind"/>
    <property type="match status" value="1"/>
</dbReference>
<feature type="domain" description="Anthranilate synthase component I N-terminal" evidence="20">
    <location>
        <begin position="445"/>
        <end position="595"/>
    </location>
</feature>
<dbReference type="EMBL" id="JAEFBJ010000009">
    <property type="protein sequence ID" value="KAG7572913.1"/>
    <property type="molecule type" value="Genomic_DNA"/>
</dbReference>
<dbReference type="CDD" id="cd01743">
    <property type="entry name" value="GATase1_Anthranilate_Synthase"/>
    <property type="match status" value="1"/>
</dbReference>
<comment type="subcellular location">
    <subcellularLocation>
        <location evidence="2">Plastid</location>
        <location evidence="2">Chloroplast</location>
    </subcellularLocation>
</comment>
<keyword evidence="11" id="KW-0315">Glutamine amidotransferase</keyword>
<comment type="similarity">
    <text evidence="4">In the C-terminal section; belongs to the anthranilate synthase component I family.</text>
</comment>
<evidence type="ECO:0000256" key="8">
    <source>
        <dbReference type="ARBA" id="ARBA00022679"/>
    </source>
</evidence>
<evidence type="ECO:0000256" key="5">
    <source>
        <dbReference type="ARBA" id="ARBA00013139"/>
    </source>
</evidence>
<dbReference type="OrthoDB" id="64220at2759"/>
<evidence type="ECO:0000259" key="18">
    <source>
        <dbReference type="Pfam" id="PF00117"/>
    </source>
</evidence>
<dbReference type="InterPro" id="IPR017926">
    <property type="entry name" value="GATASE"/>
</dbReference>
<keyword evidence="22" id="KW-1185">Reference proteome</keyword>
<dbReference type="PROSITE" id="PS51273">
    <property type="entry name" value="GATASE_TYPE_1"/>
    <property type="match status" value="1"/>
</dbReference>
<keyword evidence="8" id="KW-0808">Transferase</keyword>
<keyword evidence="6" id="KW-0150">Chloroplast</keyword>
<keyword evidence="7" id="KW-0934">Plastid</keyword>
<evidence type="ECO:0000256" key="17">
    <source>
        <dbReference type="ARBA" id="ARBA00078510"/>
    </source>
</evidence>
<dbReference type="GO" id="GO:0046656">
    <property type="term" value="P:folic acid biosynthetic process"/>
    <property type="evidence" value="ECO:0007669"/>
    <property type="project" value="UniProtKB-KW"/>
</dbReference>
<dbReference type="FunFam" id="3.40.50.880:FF:000072">
    <property type="entry name" value="Aminodeoxychorismate synthase, chloroplastic"/>
    <property type="match status" value="1"/>
</dbReference>
<dbReference type="Pfam" id="PF04715">
    <property type="entry name" value="Anth_synt_I_N"/>
    <property type="match status" value="1"/>
</dbReference>
<dbReference type="InterPro" id="IPR015890">
    <property type="entry name" value="Chorismate_C"/>
</dbReference>
<evidence type="ECO:0000256" key="7">
    <source>
        <dbReference type="ARBA" id="ARBA00022640"/>
    </source>
</evidence>
<evidence type="ECO:0000256" key="12">
    <source>
        <dbReference type="ARBA" id="ARBA00023268"/>
    </source>
</evidence>
<evidence type="ECO:0000256" key="6">
    <source>
        <dbReference type="ARBA" id="ARBA00022528"/>
    </source>
</evidence>
<feature type="domain" description="Glutamine amidotransferase" evidence="18">
    <location>
        <begin position="300"/>
        <end position="337"/>
    </location>
</feature>
<dbReference type="GO" id="GO:0008153">
    <property type="term" value="P:4-aminobenzoate biosynthetic process"/>
    <property type="evidence" value="ECO:0007669"/>
    <property type="project" value="TreeGrafter"/>
</dbReference>
<dbReference type="InterPro" id="IPR006221">
    <property type="entry name" value="TrpG/PapA_dom"/>
</dbReference>
<evidence type="ECO:0000256" key="2">
    <source>
        <dbReference type="ARBA" id="ARBA00004229"/>
    </source>
</evidence>
<keyword evidence="9" id="KW-0289">Folate biosynthesis</keyword>
<dbReference type="GO" id="GO:0000162">
    <property type="term" value="P:L-tryptophan biosynthetic process"/>
    <property type="evidence" value="ECO:0007669"/>
    <property type="project" value="TreeGrafter"/>
</dbReference>
<evidence type="ECO:0000259" key="20">
    <source>
        <dbReference type="Pfam" id="PF04715"/>
    </source>
</evidence>
<evidence type="ECO:0000313" key="21">
    <source>
        <dbReference type="EMBL" id="KAG7572913.1"/>
    </source>
</evidence>
<dbReference type="PANTHER" id="PTHR11236:SF18">
    <property type="entry name" value="AMINODEOXYCHORISMATE SYNTHASE"/>
    <property type="match status" value="1"/>
</dbReference>
<organism evidence="21 22">
    <name type="scientific">Arabidopsis suecica</name>
    <name type="common">Swedish thale-cress</name>
    <name type="synonym">Cardaminopsis suecica</name>
    <dbReference type="NCBI Taxonomy" id="45249"/>
    <lineage>
        <taxon>Eukaryota</taxon>
        <taxon>Viridiplantae</taxon>
        <taxon>Streptophyta</taxon>
        <taxon>Embryophyta</taxon>
        <taxon>Tracheophyta</taxon>
        <taxon>Spermatophyta</taxon>
        <taxon>Magnoliopsida</taxon>
        <taxon>eudicotyledons</taxon>
        <taxon>Gunneridae</taxon>
        <taxon>Pentapetalae</taxon>
        <taxon>rosids</taxon>
        <taxon>malvids</taxon>
        <taxon>Brassicales</taxon>
        <taxon>Brassicaceae</taxon>
        <taxon>Camelineae</taxon>
        <taxon>Arabidopsis</taxon>
    </lineage>
</organism>
<sequence length="925" mass="103709">MNMNFSFCSTSSELSLYPSENVLRFSVARRLFSPELIKFDEKWKNGFISLPHRGTRKVLATSRFVPGRLEDSSIVKKSLLIREPVERIGVVRTLLIDNYDSYTFNIYQALSTINGVPPVVIRNDEWTWEEAYHYLYEDVAFDNIVISPGPGSPMCPADIGICLRLLLECRDIPILGVCLGHQALGYVHGAHVVHAPEPVHGRLSGIEHDGNILFSDIPSGRNSDFKVVRYHSLIIDKESLPKELVPIAWTIYDDTGSFSEKNLCVPVNNTGSPLNGSVIPVSEKLENGSHWPSSHVDRKQDRHILMGIMHSSFPHYGLQFHPESIATTYGSQLFKNFKDITVDYWSRCKSTSLRRRNINDTANMQVPGATQLLKELSRTRFRGNGSSYYGNTKKSLFSAKRNGVDVFDLANLSYPKPHEKLLRLKWKKHERLAHKVGGAKNVFMELFGKNKGNDTFWLDTSSTDKARGRFSFMGGKGGSLWKQLTFSLSDQSEGISKHEGHLLIEDSQSSTEKRFLEEGFLDFLRKELSSISYDEKDFAGLPFDFCGGYVGCIGYDIKVECGMPINRHKSKAPDACFFFADNVVAIDHQLDDVYVLSLYKEGTAETSFLNDTEEKLISLMGSSTRKFEDQTLPVIDSSQCKTSFVPDKSREQYINDVQSCMKYIKDGESYELCLTTQNRRKIGNADPLGLYLHLRERNPAPYAAFLNFSNANLSLCSSSPERFLKLDRNGMLEAKPIKGTIARGSTPEEDELLKLQLKLSEKNQAENLMIVDLLRNDLGRVCEPGSVHVPNLMDVESYTTVHTMVSTIRGLKKPDISPVECVRAAFPGGSMTGAPKLRSVEILDSLENCSRGLYSGSIGYFSYNGTFDLNIVIRTVVIHEDEASIGAGGAIVALSNPEDEFEEMILKTKAPANAVMEFCSDQRRQ</sequence>
<dbReference type="NCBIfam" id="TIGR00553">
    <property type="entry name" value="pabB"/>
    <property type="match status" value="1"/>
</dbReference>